<dbReference type="EMBL" id="BOMH01000075">
    <property type="protein sequence ID" value="GID70497.1"/>
    <property type="molecule type" value="Genomic_DNA"/>
</dbReference>
<protein>
    <submittedName>
        <fullName evidence="1">Cyclase</fullName>
    </submittedName>
</protein>
<evidence type="ECO:0000313" key="2">
    <source>
        <dbReference type="Proteomes" id="UP000619479"/>
    </source>
</evidence>
<organism evidence="1 2">
    <name type="scientific">Actinoplanes cyaneus</name>
    <dbReference type="NCBI Taxonomy" id="52696"/>
    <lineage>
        <taxon>Bacteria</taxon>
        <taxon>Bacillati</taxon>
        <taxon>Actinomycetota</taxon>
        <taxon>Actinomycetes</taxon>
        <taxon>Micromonosporales</taxon>
        <taxon>Micromonosporaceae</taxon>
        <taxon>Actinoplanes</taxon>
    </lineage>
</organism>
<dbReference type="GO" id="GO:0019441">
    <property type="term" value="P:L-tryptophan catabolic process to kynurenine"/>
    <property type="evidence" value="ECO:0007669"/>
    <property type="project" value="InterPro"/>
</dbReference>
<gene>
    <name evidence="1" type="ORF">Acy02nite_83780</name>
</gene>
<dbReference type="Gene3D" id="3.50.30.50">
    <property type="entry name" value="Putative cyclase"/>
    <property type="match status" value="1"/>
</dbReference>
<accession>A0A919ISG7</accession>
<proteinExistence type="predicted"/>
<dbReference type="InterPro" id="IPR037175">
    <property type="entry name" value="KFase_sf"/>
</dbReference>
<name>A0A919ISG7_9ACTN</name>
<sequence length="219" mass="23240">MSRIIDLSHVVREGMTTYPGLPGPAIADHLSRDASRERYAPGIEFQIGVITLVANTGTYLDAPFHRYPDGADLAGVDLSRVVARDGVLVDATAAGRAITREAFGARPVTDRAVLVRTGWDRHWGTDHYGAPDHPFLTADAVQWLVAQRPSVVGIDSVNIDDMADLTRPAHSALLAAGIPIVEHLCGLDALPPDGFVLHAAPVPVAGMGTFPVRAYAVVG</sequence>
<dbReference type="PANTHER" id="PTHR31118:SF32">
    <property type="entry name" value="KYNURENINE FORMAMIDASE"/>
    <property type="match status" value="1"/>
</dbReference>
<reference evidence="1" key="1">
    <citation type="submission" date="2021-01" db="EMBL/GenBank/DDBJ databases">
        <title>Whole genome shotgun sequence of Actinoplanes cyaneus NBRC 14990.</title>
        <authorList>
            <person name="Komaki H."/>
            <person name="Tamura T."/>
        </authorList>
    </citation>
    <scope>NUCLEOTIDE SEQUENCE</scope>
    <source>
        <strain evidence="1">NBRC 14990</strain>
    </source>
</reference>
<dbReference type="PANTHER" id="PTHR31118">
    <property type="entry name" value="CYCLASE-LIKE PROTEIN 2"/>
    <property type="match status" value="1"/>
</dbReference>
<comment type="caution">
    <text evidence="1">The sequence shown here is derived from an EMBL/GenBank/DDBJ whole genome shotgun (WGS) entry which is preliminary data.</text>
</comment>
<dbReference type="Proteomes" id="UP000619479">
    <property type="component" value="Unassembled WGS sequence"/>
</dbReference>
<dbReference type="GO" id="GO:0004061">
    <property type="term" value="F:arylformamidase activity"/>
    <property type="evidence" value="ECO:0007669"/>
    <property type="project" value="InterPro"/>
</dbReference>
<dbReference type="SUPFAM" id="SSF102198">
    <property type="entry name" value="Putative cyclase"/>
    <property type="match status" value="1"/>
</dbReference>
<evidence type="ECO:0000313" key="1">
    <source>
        <dbReference type="EMBL" id="GID70497.1"/>
    </source>
</evidence>
<dbReference type="AlphaFoldDB" id="A0A919ISG7"/>
<keyword evidence="2" id="KW-1185">Reference proteome</keyword>
<dbReference type="Pfam" id="PF04199">
    <property type="entry name" value="Cyclase"/>
    <property type="match status" value="1"/>
</dbReference>
<dbReference type="InterPro" id="IPR007325">
    <property type="entry name" value="KFase/CYL"/>
</dbReference>